<name>A0A4U5NGB7_STECR</name>
<protein>
    <submittedName>
        <fullName evidence="1">Uncharacterized protein</fullName>
    </submittedName>
</protein>
<reference evidence="1 2" key="2">
    <citation type="journal article" date="2019" name="G3 (Bethesda)">
        <title>Hybrid Assembly of the Genome of the Entomopathogenic Nematode Steinernema carpocapsae Identifies the X-Chromosome.</title>
        <authorList>
            <person name="Serra L."/>
            <person name="Macchietto M."/>
            <person name="Macias-Munoz A."/>
            <person name="McGill C.J."/>
            <person name="Rodriguez I.M."/>
            <person name="Rodriguez B."/>
            <person name="Murad R."/>
            <person name="Mortazavi A."/>
        </authorList>
    </citation>
    <scope>NUCLEOTIDE SEQUENCE [LARGE SCALE GENOMIC DNA]</scope>
    <source>
        <strain evidence="1 2">ALL</strain>
    </source>
</reference>
<evidence type="ECO:0000313" key="1">
    <source>
        <dbReference type="EMBL" id="TKR81762.1"/>
    </source>
</evidence>
<sequence length="68" mass="7513">MKAAKCPDGSKSSEKPFRESCEDLICGPKEKCVQINKHFAKCCRFNQAKFATLCHTSSTMLDLVAGEN</sequence>
<organism evidence="1 2">
    <name type="scientific">Steinernema carpocapsae</name>
    <name type="common">Entomopathogenic nematode</name>
    <dbReference type="NCBI Taxonomy" id="34508"/>
    <lineage>
        <taxon>Eukaryota</taxon>
        <taxon>Metazoa</taxon>
        <taxon>Ecdysozoa</taxon>
        <taxon>Nematoda</taxon>
        <taxon>Chromadorea</taxon>
        <taxon>Rhabditida</taxon>
        <taxon>Tylenchina</taxon>
        <taxon>Panagrolaimomorpha</taxon>
        <taxon>Strongyloidoidea</taxon>
        <taxon>Steinernematidae</taxon>
        <taxon>Steinernema</taxon>
    </lineage>
</organism>
<reference evidence="1 2" key="1">
    <citation type="journal article" date="2015" name="Genome Biol.">
        <title>Comparative genomics of Steinernema reveals deeply conserved gene regulatory networks.</title>
        <authorList>
            <person name="Dillman A.R."/>
            <person name="Macchietto M."/>
            <person name="Porter C.F."/>
            <person name="Rogers A."/>
            <person name="Williams B."/>
            <person name="Antoshechkin I."/>
            <person name="Lee M.M."/>
            <person name="Goodwin Z."/>
            <person name="Lu X."/>
            <person name="Lewis E.E."/>
            <person name="Goodrich-Blair H."/>
            <person name="Stock S.P."/>
            <person name="Adams B.J."/>
            <person name="Sternberg P.W."/>
            <person name="Mortazavi A."/>
        </authorList>
    </citation>
    <scope>NUCLEOTIDE SEQUENCE [LARGE SCALE GENOMIC DNA]</scope>
    <source>
        <strain evidence="1 2">ALL</strain>
    </source>
</reference>
<keyword evidence="2" id="KW-1185">Reference proteome</keyword>
<dbReference type="EMBL" id="AZBU02000004">
    <property type="protein sequence ID" value="TKR81762.1"/>
    <property type="molecule type" value="Genomic_DNA"/>
</dbReference>
<proteinExistence type="predicted"/>
<dbReference type="AlphaFoldDB" id="A0A4U5NGB7"/>
<evidence type="ECO:0000313" key="2">
    <source>
        <dbReference type="Proteomes" id="UP000298663"/>
    </source>
</evidence>
<gene>
    <name evidence="1" type="ORF">L596_015585</name>
</gene>
<dbReference type="Proteomes" id="UP000298663">
    <property type="component" value="Unassembled WGS sequence"/>
</dbReference>
<accession>A0A4U5NGB7</accession>
<comment type="caution">
    <text evidence="1">The sequence shown here is derived from an EMBL/GenBank/DDBJ whole genome shotgun (WGS) entry which is preliminary data.</text>
</comment>